<keyword evidence="3" id="KW-1185">Reference proteome</keyword>
<keyword evidence="1" id="KW-1133">Transmembrane helix</keyword>
<gene>
    <name evidence="2" type="ORF">DJ018_17060</name>
</gene>
<keyword evidence="1" id="KW-0472">Membrane</keyword>
<proteinExistence type="predicted"/>
<dbReference type="Proteomes" id="UP000249725">
    <property type="component" value="Unassembled WGS sequence"/>
</dbReference>
<reference evidence="3" key="1">
    <citation type="submission" date="2018-05" db="EMBL/GenBank/DDBJ databases">
        <authorList>
            <person name="Li X."/>
        </authorList>
    </citation>
    <scope>NUCLEOTIDE SEQUENCE [LARGE SCALE GENOMIC DNA]</scope>
    <source>
        <strain evidence="3">YIM 73061</strain>
    </source>
</reference>
<evidence type="ECO:0000313" key="2">
    <source>
        <dbReference type="EMBL" id="RAK50880.1"/>
    </source>
</evidence>
<sequence length="75" mass="7993">MRNTLVQGKPARARHVPRELVAIVGFAAAIFAVVGAGSMISAALPDPVSPWLVASAYLAPASMAFAIYWWIAQRN</sequence>
<protein>
    <submittedName>
        <fullName evidence="2">Uncharacterized protein</fullName>
    </submittedName>
</protein>
<name>A0A328A8K4_9CAUL</name>
<dbReference type="AlphaFoldDB" id="A0A328A8K4"/>
<feature type="transmembrane region" description="Helical" evidence="1">
    <location>
        <begin position="20"/>
        <end position="44"/>
    </location>
</feature>
<keyword evidence="1" id="KW-0812">Transmembrane</keyword>
<organism evidence="2 3">
    <name type="scientific">Phenylobacterium deserti</name>
    <dbReference type="NCBI Taxonomy" id="1914756"/>
    <lineage>
        <taxon>Bacteria</taxon>
        <taxon>Pseudomonadati</taxon>
        <taxon>Pseudomonadota</taxon>
        <taxon>Alphaproteobacteria</taxon>
        <taxon>Caulobacterales</taxon>
        <taxon>Caulobacteraceae</taxon>
        <taxon>Phenylobacterium</taxon>
    </lineage>
</organism>
<comment type="caution">
    <text evidence="2">The sequence shown here is derived from an EMBL/GenBank/DDBJ whole genome shotgun (WGS) entry which is preliminary data.</text>
</comment>
<accession>A0A328A8K4</accession>
<dbReference type="EMBL" id="QFYR01000005">
    <property type="protein sequence ID" value="RAK50880.1"/>
    <property type="molecule type" value="Genomic_DNA"/>
</dbReference>
<dbReference type="RefSeq" id="WP_111516190.1">
    <property type="nucleotide sequence ID" value="NZ_QFYR01000005.1"/>
</dbReference>
<dbReference type="OrthoDB" id="7211048at2"/>
<evidence type="ECO:0000313" key="3">
    <source>
        <dbReference type="Proteomes" id="UP000249725"/>
    </source>
</evidence>
<evidence type="ECO:0000256" key="1">
    <source>
        <dbReference type="SAM" id="Phobius"/>
    </source>
</evidence>
<feature type="transmembrane region" description="Helical" evidence="1">
    <location>
        <begin position="50"/>
        <end position="71"/>
    </location>
</feature>